<dbReference type="EMBL" id="JALJOV010000057">
    <property type="protein sequence ID" value="KAK9867889.1"/>
    <property type="molecule type" value="Genomic_DNA"/>
</dbReference>
<evidence type="ECO:0000313" key="2">
    <source>
        <dbReference type="EMBL" id="KAK9867889.1"/>
    </source>
</evidence>
<dbReference type="PANTHER" id="PTHR35716">
    <property type="entry name" value="OS05G0574700 PROTEIN-RELATED"/>
    <property type="match status" value="1"/>
</dbReference>
<keyword evidence="3" id="KW-1185">Reference proteome</keyword>
<feature type="region of interest" description="Disordered" evidence="1">
    <location>
        <begin position="1"/>
        <end position="40"/>
    </location>
</feature>
<feature type="region of interest" description="Disordered" evidence="1">
    <location>
        <begin position="122"/>
        <end position="142"/>
    </location>
</feature>
<feature type="compositionally biased region" description="Polar residues" evidence="1">
    <location>
        <begin position="16"/>
        <end position="25"/>
    </location>
</feature>
<name>A0AAW1TEE8_9CHLO</name>
<evidence type="ECO:0000313" key="3">
    <source>
        <dbReference type="Proteomes" id="UP001485043"/>
    </source>
</evidence>
<feature type="region of interest" description="Disordered" evidence="1">
    <location>
        <begin position="201"/>
        <end position="228"/>
    </location>
</feature>
<dbReference type="Proteomes" id="UP001485043">
    <property type="component" value="Unassembled WGS sequence"/>
</dbReference>
<organism evidence="2 3">
    <name type="scientific">Apatococcus fuscideae</name>
    <dbReference type="NCBI Taxonomy" id="2026836"/>
    <lineage>
        <taxon>Eukaryota</taxon>
        <taxon>Viridiplantae</taxon>
        <taxon>Chlorophyta</taxon>
        <taxon>core chlorophytes</taxon>
        <taxon>Trebouxiophyceae</taxon>
        <taxon>Chlorellales</taxon>
        <taxon>Chlorellaceae</taxon>
        <taxon>Apatococcus</taxon>
    </lineage>
</organism>
<protein>
    <submittedName>
        <fullName evidence="2">Uncharacterized protein</fullName>
    </submittedName>
</protein>
<proteinExistence type="predicted"/>
<gene>
    <name evidence="2" type="ORF">WJX84_003342</name>
</gene>
<evidence type="ECO:0000256" key="1">
    <source>
        <dbReference type="SAM" id="MobiDB-lite"/>
    </source>
</evidence>
<comment type="caution">
    <text evidence="2">The sequence shown here is derived from an EMBL/GenBank/DDBJ whole genome shotgun (WGS) entry which is preliminary data.</text>
</comment>
<accession>A0AAW1TEE8</accession>
<reference evidence="2 3" key="1">
    <citation type="journal article" date="2024" name="Nat. Commun.">
        <title>Phylogenomics reveals the evolutionary origins of lichenization in chlorophyte algae.</title>
        <authorList>
            <person name="Puginier C."/>
            <person name="Libourel C."/>
            <person name="Otte J."/>
            <person name="Skaloud P."/>
            <person name="Haon M."/>
            <person name="Grisel S."/>
            <person name="Petersen M."/>
            <person name="Berrin J.G."/>
            <person name="Delaux P.M."/>
            <person name="Dal Grande F."/>
            <person name="Keller J."/>
        </authorList>
    </citation>
    <scope>NUCLEOTIDE SEQUENCE [LARGE SCALE GENOMIC DNA]</scope>
    <source>
        <strain evidence="2 3">SAG 2523</strain>
    </source>
</reference>
<sequence length="261" mass="28912">MLTKQPQRRFVGPCRQGQSGLSSSGDPVLPPTLQQPSWKRRKVNPPYALCRCSASPDSEPAPDLSTLFSRHVNESEGRNPLPPRTPSPFMSPTAVVAAQMDALQMNDWPETDAGARTAFAFTKPHDAESPTRAPGSRRAARSWHGQEDWLPFPEFSNMLHSPPLHSLLNCDQWQAVSPLVFPSTTRETKAVQAIEICTSQQRQLGDQPPAEQHPHAVAPQQTRSPPSDQRRLTFTFCLERVEVGPYKGCWLTVGVRAGNYA</sequence>
<dbReference type="PANTHER" id="PTHR35716:SF4">
    <property type="entry name" value="ARGININE DECARBOXYLASE"/>
    <property type="match status" value="1"/>
</dbReference>
<dbReference type="AlphaFoldDB" id="A0AAW1TEE8"/>